<comment type="caution">
    <text evidence="1">The sequence shown here is derived from an EMBL/GenBank/DDBJ whole genome shotgun (WGS) entry which is preliminary data.</text>
</comment>
<dbReference type="EMBL" id="CASHSV030000001">
    <property type="protein sequence ID" value="CAJ2629853.1"/>
    <property type="molecule type" value="Genomic_DNA"/>
</dbReference>
<evidence type="ECO:0000313" key="1">
    <source>
        <dbReference type="EMBL" id="CAJ2629853.1"/>
    </source>
</evidence>
<keyword evidence="2" id="KW-1185">Reference proteome</keyword>
<proteinExistence type="predicted"/>
<evidence type="ECO:0000313" key="2">
    <source>
        <dbReference type="Proteomes" id="UP001177021"/>
    </source>
</evidence>
<sequence>MEEMENIRNEEDLNSHKSFKTASVLTFNLISAIFVKKKQTTFITMSLPIFFVFLIPSLFFKLSHSTTVLVDGSTEWKNPTVYIGDSIIFKHKQHYNLCIFKNQEAFNLCNFTEANLLTDPNTSSYTWHPSRVGFFYFTFYNDSLKSCQDSQKLAIKVTSSSTTASAPEASSSSPIATTPAPSSGGDIRASPSFPWPFHPHQGSSPGPAPTPEASSPITVPLVPYKGSGDGMPFINSNPAVPLPTGEVDSATIQPIPTSGHQGQVMIGSFGFHIAVHIIALLLL</sequence>
<name>A0ACB0IC52_TRIPR</name>
<organism evidence="1 2">
    <name type="scientific">Trifolium pratense</name>
    <name type="common">Red clover</name>
    <dbReference type="NCBI Taxonomy" id="57577"/>
    <lineage>
        <taxon>Eukaryota</taxon>
        <taxon>Viridiplantae</taxon>
        <taxon>Streptophyta</taxon>
        <taxon>Embryophyta</taxon>
        <taxon>Tracheophyta</taxon>
        <taxon>Spermatophyta</taxon>
        <taxon>Magnoliopsida</taxon>
        <taxon>eudicotyledons</taxon>
        <taxon>Gunneridae</taxon>
        <taxon>Pentapetalae</taxon>
        <taxon>rosids</taxon>
        <taxon>fabids</taxon>
        <taxon>Fabales</taxon>
        <taxon>Fabaceae</taxon>
        <taxon>Papilionoideae</taxon>
        <taxon>50 kb inversion clade</taxon>
        <taxon>NPAAA clade</taxon>
        <taxon>Hologalegina</taxon>
        <taxon>IRL clade</taxon>
        <taxon>Trifolieae</taxon>
        <taxon>Trifolium</taxon>
    </lineage>
</organism>
<dbReference type="Proteomes" id="UP001177021">
    <property type="component" value="Unassembled WGS sequence"/>
</dbReference>
<gene>
    <name evidence="1" type="ORF">MILVUS5_LOCUS1755</name>
</gene>
<protein>
    <submittedName>
        <fullName evidence="1">Uncharacterized protein</fullName>
    </submittedName>
</protein>
<reference evidence="1" key="1">
    <citation type="submission" date="2023-10" db="EMBL/GenBank/DDBJ databases">
        <authorList>
            <person name="Rodriguez Cubillos JULIANA M."/>
            <person name="De Vega J."/>
        </authorList>
    </citation>
    <scope>NUCLEOTIDE SEQUENCE</scope>
</reference>
<accession>A0ACB0IC52</accession>